<protein>
    <submittedName>
        <fullName evidence="12">Endothelin-converting enzyme 1</fullName>
    </submittedName>
</protein>
<evidence type="ECO:0000256" key="3">
    <source>
        <dbReference type="ARBA" id="ARBA00022670"/>
    </source>
</evidence>
<evidence type="ECO:0000256" key="5">
    <source>
        <dbReference type="ARBA" id="ARBA00022801"/>
    </source>
</evidence>
<feature type="domain" description="Peptidase M13 N-terminal" evidence="11">
    <location>
        <begin position="269"/>
        <end position="615"/>
    </location>
</feature>
<dbReference type="HOGENOM" id="CLU_006187_2_0_1"/>
<evidence type="ECO:0000256" key="2">
    <source>
        <dbReference type="ARBA" id="ARBA00007357"/>
    </source>
</evidence>
<evidence type="ECO:0000256" key="4">
    <source>
        <dbReference type="ARBA" id="ARBA00022723"/>
    </source>
</evidence>
<evidence type="ECO:0000313" key="13">
    <source>
        <dbReference type="Proteomes" id="UP000006757"/>
    </source>
</evidence>
<dbReference type="Pfam" id="PF05649">
    <property type="entry name" value="Peptidase_M13_N"/>
    <property type="match status" value="2"/>
</dbReference>
<evidence type="ECO:0000259" key="11">
    <source>
        <dbReference type="Pfam" id="PF05649"/>
    </source>
</evidence>
<reference evidence="12 13" key="1">
    <citation type="journal article" date="2012" name="Eukaryot. Cell">
        <title>Genome sequence of the Trichosporon asahii environmental strain CBS 8904.</title>
        <authorList>
            <person name="Yang R.Y."/>
            <person name="Li H.T."/>
            <person name="Zhu H."/>
            <person name="Zhou G.P."/>
            <person name="Wang M."/>
            <person name="Wang L."/>
        </authorList>
    </citation>
    <scope>NUCLEOTIDE SEQUENCE [LARGE SCALE GENOMIC DNA]</scope>
    <source>
        <strain evidence="12 13">CBS 8904</strain>
    </source>
</reference>
<keyword evidence="9" id="KW-0472">Membrane</keyword>
<keyword evidence="3" id="KW-0645">Protease</keyword>
<feature type="domain" description="Peptidase M13 N-terminal" evidence="11">
    <location>
        <begin position="111"/>
        <end position="238"/>
    </location>
</feature>
<keyword evidence="7" id="KW-0482">Metalloprotease</keyword>
<keyword evidence="9" id="KW-0812">Transmembrane</keyword>
<dbReference type="PANTHER" id="PTHR11733:SF167">
    <property type="entry name" value="FI17812P1-RELATED"/>
    <property type="match status" value="1"/>
</dbReference>
<dbReference type="EMBL" id="AMBO01000311">
    <property type="protein sequence ID" value="EKD01745.1"/>
    <property type="molecule type" value="Genomic_DNA"/>
</dbReference>
<dbReference type="InterPro" id="IPR008753">
    <property type="entry name" value="Peptidase_M13_N"/>
</dbReference>
<dbReference type="AlphaFoldDB" id="K1VCQ7"/>
<evidence type="ECO:0000256" key="9">
    <source>
        <dbReference type="SAM" id="Phobius"/>
    </source>
</evidence>
<dbReference type="InParanoid" id="K1VCQ7"/>
<dbReference type="SUPFAM" id="SSF55486">
    <property type="entry name" value="Metalloproteases ('zincins'), catalytic domain"/>
    <property type="match status" value="1"/>
</dbReference>
<dbReference type="InterPro" id="IPR042089">
    <property type="entry name" value="Peptidase_M13_dom_2"/>
</dbReference>
<comment type="similarity">
    <text evidence="2">Belongs to the peptidase M13 family.</text>
</comment>
<accession>K1VCQ7</accession>
<sequence>MADPPENAPLLAGEDHDHGPVQTRRSRKIFGYDTGMSTRELILGSLAILFLIVASTFIGLYIATKAHLRKDHKHHDDHPGDHHDDNSVCSTPDCVLAAASLIQGMNTSADPCDDFYEFANGGWLQSHPIPADRALVGTFTTVSDNNKKILTKIIDSIPASSESHALDAEHDNLRKLKDTYLSCMNTDLLNELGDKPIQPLVKHVLNTFGEFNVPLEGDDTSFAPPSYLGKWNEAYEIPQSLRAVANQNSEILASIRDGHHHGLEKPSSRPAFDALGGGDSGNRKRNEKITDVLAFLHARDVDVLFNFAIEGDAGGENSQIQSLWFYQSFGGLPAKEYYEEPEIMDLYTQVVEDMLTAVASGGKKGQRDLLTSIAEGAMEAVEEGAETWPWPWPGSDDEPAPEEPLESRMKKLANKVVEFERQIVKAGADLEYLFNPHYSYNPIPASAVDQYLSFFNLGQYLAAMAPRTRPQKITVTYPPYLKSIDKLVSEVSDPVLSAYFVTKLALQWYGALGPKTPLFAAGHRLSNFLKGIKPDQMQDRQDVCLSSIDLVGFIAGREYVKAAFSKEAKEDATGIIQNIVNEFHDELPHIKWMDEKSAKAAQKKASALIPKVGYPLNPNTEDPESLKSWYRAVDIKPDTYFDNNIAATLASNARTWGGLGRERNRDSWEMYPQTVNAYYSPPDGEIVFPAGILQPPFYSYNWPKSLNYGSFGAVAAHELTHAFDNSGAQYDDKGRLRDWWTNRTVENFEKRAQCIAKQYSQYYVLDDKGNKVHVNGNLTNGEDIGDSGLKQAYNAWRKVEEDKPSPAHLPGLAYNEEQLFFIAFARSWAQVTRPATAVARIRTDPHSPPYWRATGTLRNLDAFHKAFQCKKGTRMNPEKQCKLW</sequence>
<evidence type="ECO:0000313" key="12">
    <source>
        <dbReference type="EMBL" id="EKD01745.1"/>
    </source>
</evidence>
<evidence type="ECO:0000256" key="8">
    <source>
        <dbReference type="SAM" id="MobiDB-lite"/>
    </source>
</evidence>
<dbReference type="eggNOG" id="KOG3624">
    <property type="taxonomic scope" value="Eukaryota"/>
</dbReference>
<dbReference type="Gene3D" id="1.10.1380.10">
    <property type="entry name" value="Neutral endopeptidase , domain2"/>
    <property type="match status" value="1"/>
</dbReference>
<dbReference type="PROSITE" id="PS51885">
    <property type="entry name" value="NEPRILYSIN"/>
    <property type="match status" value="1"/>
</dbReference>
<dbReference type="GO" id="GO:0005886">
    <property type="term" value="C:plasma membrane"/>
    <property type="evidence" value="ECO:0007669"/>
    <property type="project" value="TreeGrafter"/>
</dbReference>
<keyword evidence="5" id="KW-0378">Hydrolase</keyword>
<feature type="region of interest" description="Disordered" evidence="8">
    <location>
        <begin position="259"/>
        <end position="280"/>
    </location>
</feature>
<dbReference type="Gene3D" id="3.40.390.10">
    <property type="entry name" value="Collagenase (Catalytic Domain)"/>
    <property type="match status" value="1"/>
</dbReference>
<comment type="caution">
    <text evidence="12">The sequence shown here is derived from an EMBL/GenBank/DDBJ whole genome shotgun (WGS) entry which is preliminary data.</text>
</comment>
<evidence type="ECO:0000256" key="1">
    <source>
        <dbReference type="ARBA" id="ARBA00001947"/>
    </source>
</evidence>
<keyword evidence="6" id="KW-0862">Zinc</keyword>
<proteinExistence type="inferred from homology"/>
<dbReference type="OrthoDB" id="6475849at2759"/>
<dbReference type="STRING" id="1220162.K1VCQ7"/>
<dbReference type="GO" id="GO:0004222">
    <property type="term" value="F:metalloendopeptidase activity"/>
    <property type="evidence" value="ECO:0007669"/>
    <property type="project" value="InterPro"/>
</dbReference>
<keyword evidence="9" id="KW-1133">Transmembrane helix</keyword>
<organism evidence="12 13">
    <name type="scientific">Trichosporon asahii var. asahii (strain CBS 8904)</name>
    <name type="common">Yeast</name>
    <dbReference type="NCBI Taxonomy" id="1220162"/>
    <lineage>
        <taxon>Eukaryota</taxon>
        <taxon>Fungi</taxon>
        <taxon>Dikarya</taxon>
        <taxon>Basidiomycota</taxon>
        <taxon>Agaricomycotina</taxon>
        <taxon>Tremellomycetes</taxon>
        <taxon>Trichosporonales</taxon>
        <taxon>Trichosporonaceae</taxon>
        <taxon>Trichosporon</taxon>
    </lineage>
</organism>
<dbReference type="GO" id="GO:0016485">
    <property type="term" value="P:protein processing"/>
    <property type="evidence" value="ECO:0007669"/>
    <property type="project" value="TreeGrafter"/>
</dbReference>
<dbReference type="InterPro" id="IPR018497">
    <property type="entry name" value="Peptidase_M13_C"/>
</dbReference>
<gene>
    <name evidence="12" type="ORF">A1Q2_03982</name>
</gene>
<dbReference type="InterPro" id="IPR000718">
    <property type="entry name" value="Peptidase_M13"/>
</dbReference>
<dbReference type="CDD" id="cd08662">
    <property type="entry name" value="M13"/>
    <property type="match status" value="1"/>
</dbReference>
<evidence type="ECO:0000256" key="6">
    <source>
        <dbReference type="ARBA" id="ARBA00022833"/>
    </source>
</evidence>
<keyword evidence="13" id="KW-1185">Reference proteome</keyword>
<feature type="transmembrane region" description="Helical" evidence="9">
    <location>
        <begin position="41"/>
        <end position="63"/>
    </location>
</feature>
<feature type="region of interest" description="Disordered" evidence="8">
    <location>
        <begin position="1"/>
        <end position="24"/>
    </location>
</feature>
<comment type="cofactor">
    <cofactor evidence="1">
        <name>Zn(2+)</name>
        <dbReference type="ChEBI" id="CHEBI:29105"/>
    </cofactor>
</comment>
<dbReference type="PRINTS" id="PR00786">
    <property type="entry name" value="NEPRILYSIN"/>
</dbReference>
<dbReference type="PANTHER" id="PTHR11733">
    <property type="entry name" value="ZINC METALLOPROTEASE FAMILY M13 NEPRILYSIN-RELATED"/>
    <property type="match status" value="1"/>
</dbReference>
<keyword evidence="4" id="KW-0479">Metal-binding</keyword>
<evidence type="ECO:0000259" key="10">
    <source>
        <dbReference type="Pfam" id="PF01431"/>
    </source>
</evidence>
<dbReference type="InterPro" id="IPR024079">
    <property type="entry name" value="MetalloPept_cat_dom_sf"/>
</dbReference>
<name>K1VCQ7_TRIAC</name>
<evidence type="ECO:0000256" key="7">
    <source>
        <dbReference type="ARBA" id="ARBA00023049"/>
    </source>
</evidence>
<dbReference type="Pfam" id="PF01431">
    <property type="entry name" value="Peptidase_M13"/>
    <property type="match status" value="1"/>
</dbReference>
<dbReference type="Proteomes" id="UP000006757">
    <property type="component" value="Unassembled WGS sequence"/>
</dbReference>
<dbReference type="OMA" id="FGWAQVW"/>
<feature type="domain" description="Peptidase M13 C-terminal" evidence="10">
    <location>
        <begin position="676"/>
        <end position="883"/>
    </location>
</feature>
<dbReference type="GO" id="GO:0046872">
    <property type="term" value="F:metal ion binding"/>
    <property type="evidence" value="ECO:0007669"/>
    <property type="project" value="UniProtKB-KW"/>
</dbReference>